<sequence>MKKASRSHSIVSGYFFAQKLEERESDRYDREYRNDELGHPRRVIDLIRIERCEGEVVTAPDKPLGKYEKRQILDGTGDLGAFALTGKVFLHVVTEWRMRIGILFKAA</sequence>
<dbReference type="EMBL" id="JBBNOP010000003">
    <property type="protein sequence ID" value="MEQ3362360.1"/>
    <property type="molecule type" value="Genomic_DNA"/>
</dbReference>
<dbReference type="RefSeq" id="WP_180963547.1">
    <property type="nucleotide sequence ID" value="NZ_JBBNOP010000003.1"/>
</dbReference>
<reference evidence="1 2" key="1">
    <citation type="submission" date="2024-04" db="EMBL/GenBank/DDBJ databases">
        <title>Human intestinal bacterial collection.</title>
        <authorList>
            <person name="Pauvert C."/>
            <person name="Hitch T.C.A."/>
            <person name="Clavel T."/>
        </authorList>
    </citation>
    <scope>NUCLEOTIDE SEQUENCE [LARGE SCALE GENOMIC DNA]</scope>
    <source>
        <strain evidence="1 2">CLA-KB-H42</strain>
    </source>
</reference>
<gene>
    <name evidence="1" type="ORF">AAA083_05155</name>
</gene>
<keyword evidence="2" id="KW-1185">Reference proteome</keyword>
<proteinExistence type="predicted"/>
<evidence type="ECO:0000313" key="1">
    <source>
        <dbReference type="EMBL" id="MEQ3362360.1"/>
    </source>
</evidence>
<evidence type="ECO:0008006" key="3">
    <source>
        <dbReference type="Google" id="ProtNLM"/>
    </source>
</evidence>
<accession>A0ABV1JBY6</accession>
<protein>
    <recommendedName>
        <fullName evidence="3">Transposase</fullName>
    </recommendedName>
</protein>
<comment type="caution">
    <text evidence="1">The sequence shown here is derived from an EMBL/GenBank/DDBJ whole genome shotgun (WGS) entry which is preliminary data.</text>
</comment>
<name>A0ABV1JBY6_9ACTN</name>
<evidence type="ECO:0000313" key="2">
    <source>
        <dbReference type="Proteomes" id="UP001487305"/>
    </source>
</evidence>
<organism evidence="1 2">
    <name type="scientific">Raoultibacter massiliensis</name>
    <dbReference type="NCBI Taxonomy" id="1852371"/>
    <lineage>
        <taxon>Bacteria</taxon>
        <taxon>Bacillati</taxon>
        <taxon>Actinomycetota</taxon>
        <taxon>Coriobacteriia</taxon>
        <taxon>Eggerthellales</taxon>
        <taxon>Eggerthellaceae</taxon>
        <taxon>Raoultibacter</taxon>
    </lineage>
</organism>
<dbReference type="Proteomes" id="UP001487305">
    <property type="component" value="Unassembled WGS sequence"/>
</dbReference>